<comment type="caution">
    <text evidence="1">The sequence shown here is derived from an EMBL/GenBank/DDBJ whole genome shotgun (WGS) entry which is preliminary data.</text>
</comment>
<organism evidence="1 3">
    <name type="scientific">Didymodactylos carnosus</name>
    <dbReference type="NCBI Taxonomy" id="1234261"/>
    <lineage>
        <taxon>Eukaryota</taxon>
        <taxon>Metazoa</taxon>
        <taxon>Spiralia</taxon>
        <taxon>Gnathifera</taxon>
        <taxon>Rotifera</taxon>
        <taxon>Eurotatoria</taxon>
        <taxon>Bdelloidea</taxon>
        <taxon>Philodinida</taxon>
        <taxon>Philodinidae</taxon>
        <taxon>Didymodactylos</taxon>
    </lineage>
</organism>
<keyword evidence="3" id="KW-1185">Reference proteome</keyword>
<dbReference type="EMBL" id="CAJOBC010099201">
    <property type="protein sequence ID" value="CAF4459159.1"/>
    <property type="molecule type" value="Genomic_DNA"/>
</dbReference>
<dbReference type="AlphaFoldDB" id="A0A815ZRN0"/>
<sequence length="305" mass="35790">MFSDLNTRFELLVESIPADVHMAPGTSFSEDIERILLQRSEQVRTLHISDYGIWYRFLPAIETFYQLKSLTLTGDGLYLPRMVSKLKFYPLLSSLKLLLRENACESPSTRQRLHEIIIQTKTIQKLDIEWFRTIASYEMFEPPTIVSMHLHYCQFIELDKLFLSRIPDIRQLTILMGCSPRLSSTAEHINCLKLHGEALEFSFIEHLIMQLSALREFLCNIERGSPRILMPQWYIDGCRCAKMLSQIPNFHLILPIDGKTDNQLYKEFQNEFRQERHVTVSYYHPSRVVIATEKYANKNPDHIVF</sequence>
<accession>A0A815ZRN0</accession>
<dbReference type="Proteomes" id="UP000663829">
    <property type="component" value="Unassembled WGS sequence"/>
</dbReference>
<evidence type="ECO:0000313" key="2">
    <source>
        <dbReference type="EMBL" id="CAF4459159.1"/>
    </source>
</evidence>
<reference evidence="1" key="1">
    <citation type="submission" date="2021-02" db="EMBL/GenBank/DDBJ databases">
        <authorList>
            <person name="Nowell W R."/>
        </authorList>
    </citation>
    <scope>NUCLEOTIDE SEQUENCE</scope>
</reference>
<name>A0A815ZRN0_9BILA</name>
<dbReference type="Proteomes" id="UP000681722">
    <property type="component" value="Unassembled WGS sequence"/>
</dbReference>
<gene>
    <name evidence="1" type="ORF">GPM918_LOCUS41576</name>
    <name evidence="2" type="ORF">SRO942_LOCUS42650</name>
</gene>
<evidence type="ECO:0000313" key="3">
    <source>
        <dbReference type="Proteomes" id="UP000663829"/>
    </source>
</evidence>
<protein>
    <submittedName>
        <fullName evidence="1">Uncharacterized protein</fullName>
    </submittedName>
</protein>
<dbReference type="SUPFAM" id="SSF52047">
    <property type="entry name" value="RNI-like"/>
    <property type="match status" value="1"/>
</dbReference>
<proteinExistence type="predicted"/>
<evidence type="ECO:0000313" key="1">
    <source>
        <dbReference type="EMBL" id="CAF1588257.1"/>
    </source>
</evidence>
<dbReference type="EMBL" id="CAJNOQ010033097">
    <property type="protein sequence ID" value="CAF1588257.1"/>
    <property type="molecule type" value="Genomic_DNA"/>
</dbReference>